<accession>A0ABQ1FM97</accession>
<dbReference type="EMBL" id="BMJA01000001">
    <property type="protein sequence ID" value="GGA22316.1"/>
    <property type="molecule type" value="Genomic_DNA"/>
</dbReference>
<comment type="caution">
    <text evidence="1">The sequence shown here is derived from an EMBL/GenBank/DDBJ whole genome shotgun (WGS) entry which is preliminary data.</text>
</comment>
<keyword evidence="2" id="KW-1185">Reference proteome</keyword>
<evidence type="ECO:0000313" key="1">
    <source>
        <dbReference type="EMBL" id="GGA22316.1"/>
    </source>
</evidence>
<dbReference type="Proteomes" id="UP000620046">
    <property type="component" value="Unassembled WGS sequence"/>
</dbReference>
<sequence>MANLSLKKRPMIDVKGWIGQTSGCSDEFCVGVTGTVRSQTTGPSAKSDWPSVETMGRRYADGQCRPEG</sequence>
<gene>
    <name evidence="1" type="ORF">GCM10010981_08130</name>
</gene>
<proteinExistence type="predicted"/>
<organism evidence="1 2">
    <name type="scientific">Dyella nitratireducens</name>
    <dbReference type="NCBI Taxonomy" id="1849580"/>
    <lineage>
        <taxon>Bacteria</taxon>
        <taxon>Pseudomonadati</taxon>
        <taxon>Pseudomonadota</taxon>
        <taxon>Gammaproteobacteria</taxon>
        <taxon>Lysobacterales</taxon>
        <taxon>Rhodanobacteraceae</taxon>
        <taxon>Dyella</taxon>
    </lineage>
</organism>
<reference evidence="2" key="1">
    <citation type="journal article" date="2019" name="Int. J. Syst. Evol. Microbiol.">
        <title>The Global Catalogue of Microorganisms (GCM) 10K type strain sequencing project: providing services to taxonomists for standard genome sequencing and annotation.</title>
        <authorList>
            <consortium name="The Broad Institute Genomics Platform"/>
            <consortium name="The Broad Institute Genome Sequencing Center for Infectious Disease"/>
            <person name="Wu L."/>
            <person name="Ma J."/>
        </authorList>
    </citation>
    <scope>NUCLEOTIDE SEQUENCE [LARGE SCALE GENOMIC DNA]</scope>
    <source>
        <strain evidence="2">CGMCC 1.15439</strain>
    </source>
</reference>
<evidence type="ECO:0000313" key="2">
    <source>
        <dbReference type="Proteomes" id="UP000620046"/>
    </source>
</evidence>
<name>A0ABQ1FM97_9GAMM</name>
<protein>
    <submittedName>
        <fullName evidence="1">Uncharacterized protein</fullName>
    </submittedName>
</protein>